<dbReference type="Proteomes" id="UP000728185">
    <property type="component" value="Unassembled WGS sequence"/>
</dbReference>
<name>A0A8E0VGN5_9TREM</name>
<dbReference type="EMBL" id="LUCM01010884">
    <property type="protein sequence ID" value="KAA0184816.1"/>
    <property type="molecule type" value="Genomic_DNA"/>
</dbReference>
<evidence type="ECO:0000313" key="1">
    <source>
        <dbReference type="EMBL" id="KAA0184816.1"/>
    </source>
</evidence>
<accession>A0A8E0VGN5</accession>
<keyword evidence="2" id="KW-1185">Reference proteome</keyword>
<dbReference type="AlphaFoldDB" id="A0A8E0VGN5"/>
<protein>
    <submittedName>
        <fullName evidence="1">Uncharacterized protein</fullName>
    </submittedName>
</protein>
<proteinExistence type="predicted"/>
<reference evidence="1" key="1">
    <citation type="submission" date="2019-05" db="EMBL/GenBank/DDBJ databases">
        <title>Annotation for the trematode Fasciolopsis buski.</title>
        <authorList>
            <person name="Choi Y.-J."/>
        </authorList>
    </citation>
    <scope>NUCLEOTIDE SEQUENCE</scope>
    <source>
        <strain evidence="1">HT</strain>
        <tissue evidence="1">Whole worm</tissue>
    </source>
</reference>
<comment type="caution">
    <text evidence="1">The sequence shown here is derived from an EMBL/GenBank/DDBJ whole genome shotgun (WGS) entry which is preliminary data.</text>
</comment>
<organism evidence="1 2">
    <name type="scientific">Fasciolopsis buskii</name>
    <dbReference type="NCBI Taxonomy" id="27845"/>
    <lineage>
        <taxon>Eukaryota</taxon>
        <taxon>Metazoa</taxon>
        <taxon>Spiralia</taxon>
        <taxon>Lophotrochozoa</taxon>
        <taxon>Platyhelminthes</taxon>
        <taxon>Trematoda</taxon>
        <taxon>Digenea</taxon>
        <taxon>Plagiorchiida</taxon>
        <taxon>Echinostomata</taxon>
        <taxon>Echinostomatoidea</taxon>
        <taxon>Fasciolidae</taxon>
        <taxon>Fasciolopsis</taxon>
    </lineage>
</organism>
<evidence type="ECO:0000313" key="2">
    <source>
        <dbReference type="Proteomes" id="UP000728185"/>
    </source>
</evidence>
<gene>
    <name evidence="1" type="ORF">FBUS_08117</name>
</gene>
<sequence length="122" mass="13408">MFPSSDDATSEARTLKQERIGVRRSKLTKEFIRRSSLSSQAAFGTANPLEQLNDVLCTTGRGQPAFTLPAPVGVQNTSAAQPHRSTPTRPKVFNIQQTALYSRQEELLLMSAIRLAGTCMRT</sequence>